<dbReference type="Proteomes" id="UP000002417">
    <property type="component" value="Chromosome"/>
</dbReference>
<dbReference type="HOGENOM" id="CLU_888384_0_0_5"/>
<feature type="region of interest" description="Disordered" evidence="1">
    <location>
        <begin position="1"/>
        <end position="21"/>
    </location>
</feature>
<gene>
    <name evidence="2" type="ordered locus">Xaut_2202</name>
</gene>
<feature type="compositionally biased region" description="Low complexity" evidence="1">
    <location>
        <begin position="286"/>
        <end position="313"/>
    </location>
</feature>
<evidence type="ECO:0000256" key="1">
    <source>
        <dbReference type="SAM" id="MobiDB-lite"/>
    </source>
</evidence>
<proteinExistence type="predicted"/>
<evidence type="ECO:0000313" key="2">
    <source>
        <dbReference type="EMBL" id="ABS67446.1"/>
    </source>
</evidence>
<evidence type="ECO:0000313" key="3">
    <source>
        <dbReference type="Proteomes" id="UP000002417"/>
    </source>
</evidence>
<dbReference type="EMBL" id="CP000781">
    <property type="protein sequence ID" value="ABS67446.1"/>
    <property type="molecule type" value="Genomic_DNA"/>
</dbReference>
<feature type="compositionally biased region" description="Low complexity" evidence="1">
    <location>
        <begin position="256"/>
        <end position="269"/>
    </location>
</feature>
<reference evidence="2 3" key="1">
    <citation type="submission" date="2007-07" db="EMBL/GenBank/DDBJ databases">
        <title>Complete sequence of chromosome of Xanthobacter autotrophicus Py2.</title>
        <authorList>
            <consortium name="US DOE Joint Genome Institute"/>
            <person name="Copeland A."/>
            <person name="Lucas S."/>
            <person name="Lapidus A."/>
            <person name="Barry K."/>
            <person name="Glavina del Rio T."/>
            <person name="Hammon N."/>
            <person name="Israni S."/>
            <person name="Dalin E."/>
            <person name="Tice H."/>
            <person name="Pitluck S."/>
            <person name="Sims D."/>
            <person name="Brettin T."/>
            <person name="Bruce D."/>
            <person name="Detter J.C."/>
            <person name="Han C."/>
            <person name="Tapia R."/>
            <person name="Brainard J."/>
            <person name="Schmutz J."/>
            <person name="Larimer F."/>
            <person name="Land M."/>
            <person name="Hauser L."/>
            <person name="Kyrpides N."/>
            <person name="Kim E."/>
            <person name="Ensigns S.A."/>
            <person name="Richardson P."/>
        </authorList>
    </citation>
    <scope>NUCLEOTIDE SEQUENCE [LARGE SCALE GENOMIC DNA]</scope>
    <source>
        <strain evidence="3">ATCC BAA-1158 / Py2</strain>
    </source>
</reference>
<accession>A7IHF3</accession>
<dbReference type="KEGG" id="xau:Xaut_2202"/>
<feature type="region of interest" description="Disordered" evidence="1">
    <location>
        <begin position="227"/>
        <end position="313"/>
    </location>
</feature>
<sequence length="313" mass="31576">MVRAQQAGAFGTAADTRAADGTRARRLSRLPLLAVPRLTLPALLAMALAGCAGGEGLDGAFGAQDTGVARTGGTSAGVVNSATTGALVVGTGPDAVTYDCPPVTVRTGAGSWQVTAGGGLRYQGTLGRLARECSISGGTMMVRVGIEGRILMGEKGTPGQVKVPIRIAVVQEGPSPKNITTKFFNVAVDVPADPGHAAFTVVEEQIAFPLLKPAEMERHVIYVGFDPQGTEAKERKPAPAAKPKPRPKPAADTSEAPAAKKPAATQKPASSGGAPQGDVFGPPPGSSGTLTPAPSTGGFEAPPSTSTFSPPPR</sequence>
<organism evidence="2 3">
    <name type="scientific">Xanthobacter autotrophicus (strain ATCC BAA-1158 / Py2)</name>
    <dbReference type="NCBI Taxonomy" id="78245"/>
    <lineage>
        <taxon>Bacteria</taxon>
        <taxon>Pseudomonadati</taxon>
        <taxon>Pseudomonadota</taxon>
        <taxon>Alphaproteobacteria</taxon>
        <taxon>Hyphomicrobiales</taxon>
        <taxon>Xanthobacteraceae</taxon>
        <taxon>Xanthobacter</taxon>
    </lineage>
</organism>
<dbReference type="OrthoDB" id="7678486at2"/>
<dbReference type="STRING" id="78245.Xaut_2202"/>
<feature type="compositionally biased region" description="Low complexity" evidence="1">
    <location>
        <begin position="7"/>
        <end position="16"/>
    </location>
</feature>
<keyword evidence="3" id="KW-1185">Reference proteome</keyword>
<dbReference type="AlphaFoldDB" id="A7IHF3"/>
<protein>
    <submittedName>
        <fullName evidence="2">Uncharacterized protein</fullName>
    </submittedName>
</protein>
<dbReference type="eggNOG" id="ENOG503349C">
    <property type="taxonomic scope" value="Bacteria"/>
</dbReference>
<name>A7IHF3_XANP2</name>